<protein>
    <submittedName>
        <fullName evidence="4">Aldehyde dehydrogenase (NADP(+))</fullName>
    </submittedName>
</protein>
<dbReference type="InterPro" id="IPR016161">
    <property type="entry name" value="Ald_DH/histidinol_DH"/>
</dbReference>
<dbReference type="RefSeq" id="WP_087078222.1">
    <property type="nucleotide sequence ID" value="NZ_CP020809.1"/>
</dbReference>
<dbReference type="GO" id="GO:0016620">
    <property type="term" value="F:oxidoreductase activity, acting on the aldehyde or oxo group of donors, NAD or NADP as acceptor"/>
    <property type="evidence" value="ECO:0007669"/>
    <property type="project" value="InterPro"/>
</dbReference>
<dbReference type="Gene3D" id="3.40.605.10">
    <property type="entry name" value="Aldehyde Dehydrogenase, Chain A, domain 1"/>
    <property type="match status" value="1"/>
</dbReference>
<dbReference type="KEGG" id="mdx:BTO20_21660"/>
<dbReference type="PANTHER" id="PTHR43353">
    <property type="entry name" value="SUCCINATE-SEMIALDEHYDE DEHYDROGENASE, MITOCHONDRIAL"/>
    <property type="match status" value="1"/>
</dbReference>
<dbReference type="Gene3D" id="3.40.309.10">
    <property type="entry name" value="Aldehyde Dehydrogenase, Chain A, domain 2"/>
    <property type="match status" value="1"/>
</dbReference>
<accession>A0A1Y0C6X2</accession>
<sequence length="512" mass="53361">MSVVHEHLNESAETTDHELDRVLDAAVAAASAWEDQTPTQRARVLVALADALSAHVDSLVAVAGEETGLPEARLRGEVSRTSVQLRMFAEELLAGRFLDVVIDLPDPQFVLGPRPDLRRYQVPVGPVLVFAASNFPFAFSVAGTDTASALAAGCPVILKAHPGHPRTSAMTADIVTAALAAAGAPAGIFAMITGVDAGVRALQDPRVAAAAFTGSVPGGRALFDIASARKCPIPFYGELGSLNPAVITSGAAAERTEDIAAGFVGSFTLGAGQFCTKPGLLLVPHGSALVARIAELAAEVPAARMLTAKIAQGFRSRLDDVRRVDGVDVLVDGAEVPAGEDGVPSFSPTLLRTNATALLEHAEVLLEETFGPTAIVVEYASVAEVHEILSRLDGALTVTVHTPANPDAAERQELRGLIRVAAARTGRVVFNGWPTGVAVTPAQNHGGPYPATTAIAHTSVGTSAMNRFLRPIAYQDAPTELLPEQLQDANPMGVPRRTHEAGQSQSWGQAAF</sequence>
<dbReference type="Proteomes" id="UP000195331">
    <property type="component" value="Chromosome"/>
</dbReference>
<dbReference type="InterPro" id="IPR044151">
    <property type="entry name" value="ALDH_KGSADH"/>
</dbReference>
<evidence type="ECO:0000256" key="1">
    <source>
        <dbReference type="ARBA" id="ARBA00023002"/>
    </source>
</evidence>
<keyword evidence="1" id="KW-0560">Oxidoreductase</keyword>
<dbReference type="InterPro" id="IPR050740">
    <property type="entry name" value="Aldehyde_DH_Superfamily"/>
</dbReference>
<dbReference type="SUPFAM" id="SSF53720">
    <property type="entry name" value="ALDH-like"/>
    <property type="match status" value="1"/>
</dbReference>
<evidence type="ECO:0000256" key="2">
    <source>
        <dbReference type="SAM" id="MobiDB-lite"/>
    </source>
</evidence>
<organism evidence="4 5">
    <name type="scientific">Mycobacterium dioxanotrophicus</name>
    <dbReference type="NCBI Taxonomy" id="482462"/>
    <lineage>
        <taxon>Bacteria</taxon>
        <taxon>Bacillati</taxon>
        <taxon>Actinomycetota</taxon>
        <taxon>Actinomycetes</taxon>
        <taxon>Mycobacteriales</taxon>
        <taxon>Mycobacteriaceae</taxon>
        <taxon>Mycobacterium</taxon>
    </lineage>
</organism>
<dbReference type="InterPro" id="IPR016163">
    <property type="entry name" value="Ald_DH_C"/>
</dbReference>
<feature type="compositionally biased region" description="Polar residues" evidence="2">
    <location>
        <begin position="501"/>
        <end position="512"/>
    </location>
</feature>
<feature type="region of interest" description="Disordered" evidence="2">
    <location>
        <begin position="489"/>
        <end position="512"/>
    </location>
</feature>
<dbReference type="EMBL" id="CP020809">
    <property type="protein sequence ID" value="ART70795.1"/>
    <property type="molecule type" value="Genomic_DNA"/>
</dbReference>
<evidence type="ECO:0000313" key="4">
    <source>
        <dbReference type="EMBL" id="ART70795.1"/>
    </source>
</evidence>
<dbReference type="InterPro" id="IPR015590">
    <property type="entry name" value="Aldehyde_DH_dom"/>
</dbReference>
<dbReference type="AlphaFoldDB" id="A0A1Y0C6X2"/>
<evidence type="ECO:0000313" key="5">
    <source>
        <dbReference type="Proteomes" id="UP000195331"/>
    </source>
</evidence>
<feature type="domain" description="Aldehyde dehydrogenase" evidence="3">
    <location>
        <begin position="6"/>
        <end position="440"/>
    </location>
</feature>
<name>A0A1Y0C6X2_9MYCO</name>
<dbReference type="CDD" id="cd07129">
    <property type="entry name" value="ALDH_KGSADH"/>
    <property type="match status" value="1"/>
</dbReference>
<gene>
    <name evidence="4" type="ORF">BTO20_21660</name>
</gene>
<dbReference type="InterPro" id="IPR016162">
    <property type="entry name" value="Ald_DH_N"/>
</dbReference>
<reference evidence="4 5" key="1">
    <citation type="submission" date="2017-04" db="EMBL/GenBank/DDBJ databases">
        <title>Whole Genome Sequence of 1,4-Dioxane Degrading Bacterium Mycobacterium dioxanotrophicus PH-06.</title>
        <authorList>
            <person name="He Y."/>
        </authorList>
    </citation>
    <scope>NUCLEOTIDE SEQUENCE [LARGE SCALE GENOMIC DNA]</scope>
    <source>
        <strain evidence="4 5">PH-06</strain>
    </source>
</reference>
<dbReference type="OrthoDB" id="9770537at2"/>
<dbReference type="Pfam" id="PF00171">
    <property type="entry name" value="Aldedh"/>
    <property type="match status" value="1"/>
</dbReference>
<dbReference type="PANTHER" id="PTHR43353:SF3">
    <property type="entry name" value="ALDEHYDE DEHYDROGENASE-RELATED"/>
    <property type="match status" value="1"/>
</dbReference>
<proteinExistence type="predicted"/>
<keyword evidence="5" id="KW-1185">Reference proteome</keyword>
<evidence type="ECO:0000259" key="3">
    <source>
        <dbReference type="Pfam" id="PF00171"/>
    </source>
</evidence>